<proteinExistence type="predicted"/>
<sequence length="96" mass="11023">MTKCPLCETEMRKERKEIEKGVWATVEVCPQCKDEWIDEKEHDRLVDLFKRKTFNLGGSIAVRIPKEIADALSIREGTEVNFSVQDKKIIISKATA</sequence>
<keyword evidence="2" id="KW-0378">Hydrolase</keyword>
<dbReference type="Proteomes" id="UP000027153">
    <property type="component" value="Unassembled WGS sequence"/>
</dbReference>
<dbReference type="SUPFAM" id="SSF89447">
    <property type="entry name" value="AbrB/MazE/MraZ-like"/>
    <property type="match status" value="1"/>
</dbReference>
<dbReference type="EMBL" id="JMIY01000005">
    <property type="protein sequence ID" value="KCZ71334.1"/>
    <property type="molecule type" value="Genomic_DNA"/>
</dbReference>
<dbReference type="OrthoDB" id="144499at2157"/>
<gene>
    <name evidence="2" type="ORF">ANME2D_02061</name>
</gene>
<dbReference type="EC" id="3.11.1.2" evidence="2"/>
<dbReference type="Gene3D" id="2.10.260.10">
    <property type="match status" value="1"/>
</dbReference>
<evidence type="ECO:0000313" key="3">
    <source>
        <dbReference type="Proteomes" id="UP000027153"/>
    </source>
</evidence>
<dbReference type="InterPro" id="IPR037914">
    <property type="entry name" value="SpoVT-AbrB_sf"/>
</dbReference>
<feature type="domain" description="SpoVT-AbrB" evidence="1">
    <location>
        <begin position="54"/>
        <end position="96"/>
    </location>
</feature>
<reference evidence="2 3" key="1">
    <citation type="journal article" date="2013" name="Nature">
        <title>Anaerobic oxidation of methane coupled to nitrate reduction in a novel archaeal lineage.</title>
        <authorList>
            <person name="Haroon M.F."/>
            <person name="Hu S."/>
            <person name="Shi Y."/>
            <person name="Imelfort M."/>
            <person name="Keller J."/>
            <person name="Hugenholtz P."/>
            <person name="Yuan Z."/>
            <person name="Tyson G.W."/>
        </authorList>
    </citation>
    <scope>NUCLEOTIDE SEQUENCE [LARGE SCALE GENOMIC DNA]</scope>
    <source>
        <strain evidence="2 3">ANME-2d</strain>
    </source>
</reference>
<dbReference type="SMART" id="SM00966">
    <property type="entry name" value="SpoVT_AbrB"/>
    <property type="match status" value="1"/>
</dbReference>
<evidence type="ECO:0000259" key="1">
    <source>
        <dbReference type="SMART" id="SM00966"/>
    </source>
</evidence>
<accession>A0A062V6C1</accession>
<dbReference type="Pfam" id="PF04014">
    <property type="entry name" value="MazE_antitoxin"/>
    <property type="match status" value="1"/>
</dbReference>
<dbReference type="InterPro" id="IPR007159">
    <property type="entry name" value="SpoVT-AbrB_dom"/>
</dbReference>
<name>A0A062V6C1_9EURY</name>
<protein>
    <submittedName>
        <fullName evidence="2">Looped-hinge helix DNA binding domain, AbrB family</fullName>
        <ecNumber evidence="2">3.11.1.2</ecNumber>
    </submittedName>
</protein>
<comment type="caution">
    <text evidence="2">The sequence shown here is derived from an EMBL/GenBank/DDBJ whole genome shotgun (WGS) entry which is preliminary data.</text>
</comment>
<dbReference type="GO" id="GO:0003677">
    <property type="term" value="F:DNA binding"/>
    <property type="evidence" value="ECO:0007669"/>
    <property type="project" value="InterPro"/>
</dbReference>
<organism evidence="2 3">
    <name type="scientific">Candidatus Methanoperedens nitratireducens</name>
    <dbReference type="NCBI Taxonomy" id="1392998"/>
    <lineage>
        <taxon>Archaea</taxon>
        <taxon>Methanobacteriati</taxon>
        <taxon>Methanobacteriota</taxon>
        <taxon>Stenosarchaea group</taxon>
        <taxon>Methanomicrobia</taxon>
        <taxon>Methanosarcinales</taxon>
        <taxon>ANME-2 cluster</taxon>
        <taxon>Candidatus Methanoperedentaceae</taxon>
        <taxon>Candidatus Methanoperedens</taxon>
    </lineage>
</organism>
<dbReference type="AlphaFoldDB" id="A0A062V6C1"/>
<evidence type="ECO:0000313" key="2">
    <source>
        <dbReference type="EMBL" id="KCZ71334.1"/>
    </source>
</evidence>
<dbReference type="RefSeq" id="WP_048091221.1">
    <property type="nucleotide sequence ID" value="NZ_JMIY01000005.1"/>
</dbReference>
<dbReference type="GO" id="GO:0047400">
    <property type="term" value="F:phosphonoacetate hydrolase activity"/>
    <property type="evidence" value="ECO:0007669"/>
    <property type="project" value="UniProtKB-EC"/>
</dbReference>
<keyword evidence="3" id="KW-1185">Reference proteome</keyword>
<dbReference type="NCBIfam" id="TIGR01439">
    <property type="entry name" value="lp_hng_hel_AbrB"/>
    <property type="match status" value="1"/>
</dbReference>